<evidence type="ECO:0000256" key="1">
    <source>
        <dbReference type="ARBA" id="ARBA00007953"/>
    </source>
</evidence>
<dbReference type="InterPro" id="IPR001656">
    <property type="entry name" value="PsdUridine_synth_TruD"/>
</dbReference>
<dbReference type="InterPro" id="IPR050170">
    <property type="entry name" value="TruD_pseudoU_synthase"/>
</dbReference>
<gene>
    <name evidence="4" type="primary">truD</name>
    <name evidence="6" type="ORF">MO867_09585</name>
</gene>
<organism evidence="6 7">
    <name type="scientific">Microbulbifer okhotskensis</name>
    <dbReference type="NCBI Taxonomy" id="2926617"/>
    <lineage>
        <taxon>Bacteria</taxon>
        <taxon>Pseudomonadati</taxon>
        <taxon>Pseudomonadota</taxon>
        <taxon>Gammaproteobacteria</taxon>
        <taxon>Cellvibrionales</taxon>
        <taxon>Microbulbiferaceae</taxon>
        <taxon>Microbulbifer</taxon>
    </lineage>
</organism>
<evidence type="ECO:0000313" key="7">
    <source>
        <dbReference type="Proteomes" id="UP001139028"/>
    </source>
</evidence>
<dbReference type="Pfam" id="PF01142">
    <property type="entry name" value="TruD"/>
    <property type="match status" value="2"/>
</dbReference>
<evidence type="ECO:0000256" key="4">
    <source>
        <dbReference type="HAMAP-Rule" id="MF_01082"/>
    </source>
</evidence>
<protein>
    <recommendedName>
        <fullName evidence="4">tRNA pseudouridine synthase D</fullName>
        <ecNumber evidence="4">5.4.99.27</ecNumber>
    </recommendedName>
    <alternativeName>
        <fullName evidence="4">tRNA pseudouridine(13) synthase</fullName>
    </alternativeName>
    <alternativeName>
        <fullName evidence="4">tRNA pseudouridylate synthase D</fullName>
    </alternativeName>
    <alternativeName>
        <fullName evidence="4">tRNA-uridine isomerase D</fullName>
    </alternativeName>
</protein>
<dbReference type="InterPro" id="IPR011760">
    <property type="entry name" value="PsdUridine_synth_TruD_insert"/>
</dbReference>
<dbReference type="GO" id="GO:0005829">
    <property type="term" value="C:cytosol"/>
    <property type="evidence" value="ECO:0007669"/>
    <property type="project" value="TreeGrafter"/>
</dbReference>
<dbReference type="Gene3D" id="3.30.2350.20">
    <property type="entry name" value="TruD, catalytic domain"/>
    <property type="match status" value="2"/>
</dbReference>
<dbReference type="HAMAP" id="MF_01082">
    <property type="entry name" value="TruD"/>
    <property type="match status" value="1"/>
</dbReference>
<dbReference type="RefSeq" id="WP_252466166.1">
    <property type="nucleotide sequence ID" value="NZ_JALBWM010000032.1"/>
</dbReference>
<name>A0A9X2J5N5_9GAMM</name>
<evidence type="ECO:0000256" key="3">
    <source>
        <dbReference type="ARBA" id="ARBA00023235"/>
    </source>
</evidence>
<dbReference type="EMBL" id="JALBWM010000032">
    <property type="protein sequence ID" value="MCO1334589.1"/>
    <property type="molecule type" value="Genomic_DNA"/>
</dbReference>
<dbReference type="GO" id="GO:0160150">
    <property type="term" value="F:tRNA pseudouridine(13) synthase activity"/>
    <property type="evidence" value="ECO:0007669"/>
    <property type="project" value="UniProtKB-EC"/>
</dbReference>
<comment type="caution">
    <text evidence="6">The sequence shown here is derived from an EMBL/GenBank/DDBJ whole genome shotgun (WGS) entry which is preliminary data.</text>
</comment>
<comment type="similarity">
    <text evidence="1 4">Belongs to the pseudouridine synthase TruD family.</text>
</comment>
<keyword evidence="3 4" id="KW-0413">Isomerase</keyword>
<keyword evidence="2 4" id="KW-0819">tRNA processing</keyword>
<evidence type="ECO:0000256" key="2">
    <source>
        <dbReference type="ARBA" id="ARBA00022694"/>
    </source>
</evidence>
<dbReference type="GO" id="GO:0031119">
    <property type="term" value="P:tRNA pseudouridine synthesis"/>
    <property type="evidence" value="ECO:0007669"/>
    <property type="project" value="UniProtKB-UniRule"/>
</dbReference>
<dbReference type="InterPro" id="IPR020103">
    <property type="entry name" value="PsdUridine_synth_cat_dom_sf"/>
</dbReference>
<comment type="function">
    <text evidence="4">Responsible for synthesis of pseudouridine from uracil-13 in transfer RNAs.</text>
</comment>
<accession>A0A9X2J5N5</accession>
<sequence length="320" mass="36051">MSEVWNLDWPRSLGGAVISGDFRTEPEDFLVDELAAPTADSNGEHAYLLVKKRGANTAWVAKELAKLAGVQSRDVSFYGLKDRHAVTTQWFSVWLGQKPAADWSALNSGEVTVLQAFHGPRKLRRGEHMGNRFKIRLRNVEGDRDQAEEVLKRIPEGVPNYFGEQRFGIDGNNLSLVRSLAEEDGRCRKSEKVFAMSAARSWLFNQVLAERVNLSSWRSVVDGEPEGQPSGPLWGRGRGLSTLALGELEQQVLSSWHSWCNWLEHCGLKQERRSLVLSPEAFQYQWEGDHLLLEFALPPGTFATALLREIAQLVNVRQRT</sequence>
<dbReference type="EC" id="5.4.99.27" evidence="4"/>
<proteinExistence type="inferred from homology"/>
<feature type="active site" description="Nucleophile" evidence="4">
    <location>
        <position position="82"/>
    </location>
</feature>
<feature type="domain" description="TRUD" evidence="5">
    <location>
        <begin position="157"/>
        <end position="277"/>
    </location>
</feature>
<dbReference type="SUPFAM" id="SSF55120">
    <property type="entry name" value="Pseudouridine synthase"/>
    <property type="match status" value="1"/>
</dbReference>
<dbReference type="InterPro" id="IPR020119">
    <property type="entry name" value="PsdUridine_synth_TruD_CS"/>
</dbReference>
<dbReference type="InterPro" id="IPR042214">
    <property type="entry name" value="TruD_catalytic"/>
</dbReference>
<dbReference type="PANTHER" id="PTHR47811:SF1">
    <property type="entry name" value="TRNA PSEUDOURIDINE SYNTHASE D"/>
    <property type="match status" value="1"/>
</dbReference>
<dbReference type="PROSITE" id="PS01268">
    <property type="entry name" value="UPF0024"/>
    <property type="match status" value="1"/>
</dbReference>
<evidence type="ECO:0000313" key="6">
    <source>
        <dbReference type="EMBL" id="MCO1334589.1"/>
    </source>
</evidence>
<dbReference type="PANTHER" id="PTHR47811">
    <property type="entry name" value="TRNA PSEUDOURIDINE SYNTHASE D"/>
    <property type="match status" value="1"/>
</dbReference>
<dbReference type="Proteomes" id="UP001139028">
    <property type="component" value="Unassembled WGS sequence"/>
</dbReference>
<dbReference type="AlphaFoldDB" id="A0A9X2J5N5"/>
<reference evidence="6" key="1">
    <citation type="journal article" date="2022" name="Arch. Microbiol.">
        <title>Microbulbifer okhotskensis sp. nov., isolated from a deep bottom sediment of the Okhotsk Sea.</title>
        <authorList>
            <person name="Romanenko L."/>
            <person name="Kurilenko V."/>
            <person name="Otstavnykh N."/>
            <person name="Velansky P."/>
            <person name="Isaeva M."/>
            <person name="Mikhailov V."/>
        </authorList>
    </citation>
    <scope>NUCLEOTIDE SEQUENCE</scope>
    <source>
        <strain evidence="6">OS29</strain>
    </source>
</reference>
<evidence type="ECO:0000259" key="5">
    <source>
        <dbReference type="PROSITE" id="PS50984"/>
    </source>
</evidence>
<keyword evidence="7" id="KW-1185">Reference proteome</keyword>
<dbReference type="PROSITE" id="PS50984">
    <property type="entry name" value="TRUD"/>
    <property type="match status" value="1"/>
</dbReference>
<comment type="catalytic activity">
    <reaction evidence="4">
        <text>uridine(13) in tRNA = pseudouridine(13) in tRNA</text>
        <dbReference type="Rhea" id="RHEA:42540"/>
        <dbReference type="Rhea" id="RHEA-COMP:10105"/>
        <dbReference type="Rhea" id="RHEA-COMP:10106"/>
        <dbReference type="ChEBI" id="CHEBI:65314"/>
        <dbReference type="ChEBI" id="CHEBI:65315"/>
        <dbReference type="EC" id="5.4.99.27"/>
    </reaction>
</comment>
<dbReference type="GO" id="GO:0003723">
    <property type="term" value="F:RNA binding"/>
    <property type="evidence" value="ECO:0007669"/>
    <property type="project" value="InterPro"/>
</dbReference>